<dbReference type="GO" id="GO:0005615">
    <property type="term" value="C:extracellular space"/>
    <property type="evidence" value="ECO:0007669"/>
    <property type="project" value="TreeGrafter"/>
</dbReference>
<dbReference type="InterPro" id="IPR036084">
    <property type="entry name" value="Ser_inhib-like_sf"/>
</dbReference>
<feature type="domain" description="VWFD" evidence="3">
    <location>
        <begin position="83"/>
        <end position="113"/>
    </location>
</feature>
<dbReference type="GO" id="GO:0031012">
    <property type="term" value="C:extracellular matrix"/>
    <property type="evidence" value="ECO:0007669"/>
    <property type="project" value="TreeGrafter"/>
</dbReference>
<evidence type="ECO:0000313" key="5">
    <source>
        <dbReference type="Proteomes" id="UP001159641"/>
    </source>
</evidence>
<dbReference type="InterPro" id="IPR001846">
    <property type="entry name" value="VWF_type-D"/>
</dbReference>
<sequence>MYTYFYISPEKPRCPEKHIYKECGPSNPATCSNVAPFQGIECVSGCTCPEGNNIYTKTIENEVTQLYTCQEAKWSCTKMLCPGRCKVEGSLITTFDGVKYNHPGNCHFLAIHV</sequence>
<keyword evidence="5" id="KW-1185">Reference proteome</keyword>
<dbReference type="PANTHER" id="PTHR11339">
    <property type="entry name" value="EXTRACELLULAR MATRIX GLYCOPROTEIN RELATED"/>
    <property type="match status" value="1"/>
</dbReference>
<dbReference type="EMBL" id="JAIQCJ010001561">
    <property type="protein sequence ID" value="KAJ8788916.1"/>
    <property type="molecule type" value="Genomic_DNA"/>
</dbReference>
<protein>
    <recommendedName>
        <fullName evidence="3">VWFD domain-containing protein</fullName>
    </recommendedName>
</protein>
<evidence type="ECO:0000259" key="3">
    <source>
        <dbReference type="PROSITE" id="PS51233"/>
    </source>
</evidence>
<dbReference type="PANTHER" id="PTHR11339:SF289">
    <property type="entry name" value="VWFD DOMAIN-CONTAINING PROTEIN"/>
    <property type="match status" value="1"/>
</dbReference>
<evidence type="ECO:0000256" key="1">
    <source>
        <dbReference type="ARBA" id="ARBA00023157"/>
    </source>
</evidence>
<dbReference type="AlphaFoldDB" id="A0AB34HD33"/>
<organism evidence="4 5">
    <name type="scientific">Eschrichtius robustus</name>
    <name type="common">California gray whale</name>
    <name type="synonym">Eschrichtius gibbosus</name>
    <dbReference type="NCBI Taxonomy" id="9764"/>
    <lineage>
        <taxon>Eukaryota</taxon>
        <taxon>Metazoa</taxon>
        <taxon>Chordata</taxon>
        <taxon>Craniata</taxon>
        <taxon>Vertebrata</taxon>
        <taxon>Euteleostomi</taxon>
        <taxon>Mammalia</taxon>
        <taxon>Eutheria</taxon>
        <taxon>Laurasiatheria</taxon>
        <taxon>Artiodactyla</taxon>
        <taxon>Whippomorpha</taxon>
        <taxon>Cetacea</taxon>
        <taxon>Mysticeti</taxon>
        <taxon>Eschrichtiidae</taxon>
        <taxon>Eschrichtius</taxon>
    </lineage>
</organism>
<comment type="caution">
    <text evidence="4">The sequence shown here is derived from an EMBL/GenBank/DDBJ whole genome shotgun (WGS) entry which is preliminary data.</text>
</comment>
<proteinExistence type="predicted"/>
<dbReference type="SUPFAM" id="SSF57567">
    <property type="entry name" value="Serine protease inhibitors"/>
    <property type="match status" value="1"/>
</dbReference>
<dbReference type="InterPro" id="IPR050780">
    <property type="entry name" value="Mucin_vWF_Thrombospondin_sf"/>
</dbReference>
<keyword evidence="2" id="KW-0325">Glycoprotein</keyword>
<dbReference type="Pfam" id="PF01826">
    <property type="entry name" value="TIL"/>
    <property type="match status" value="1"/>
</dbReference>
<keyword evidence="1" id="KW-1015">Disulfide bond</keyword>
<dbReference type="Proteomes" id="UP001159641">
    <property type="component" value="Unassembled WGS sequence"/>
</dbReference>
<evidence type="ECO:0000313" key="4">
    <source>
        <dbReference type="EMBL" id="KAJ8788916.1"/>
    </source>
</evidence>
<name>A0AB34HD33_ESCRO</name>
<dbReference type="Pfam" id="PF00094">
    <property type="entry name" value="VWD"/>
    <property type="match status" value="1"/>
</dbReference>
<dbReference type="InterPro" id="IPR002919">
    <property type="entry name" value="TIL_dom"/>
</dbReference>
<dbReference type="CDD" id="cd19941">
    <property type="entry name" value="TIL"/>
    <property type="match status" value="1"/>
</dbReference>
<reference evidence="4 5" key="1">
    <citation type="submission" date="2022-11" db="EMBL/GenBank/DDBJ databases">
        <title>Whole genome sequence of Eschrichtius robustus ER-17-0199.</title>
        <authorList>
            <person name="Bruniche-Olsen A."/>
            <person name="Black A.N."/>
            <person name="Fields C.J."/>
            <person name="Walden K."/>
            <person name="Dewoody J.A."/>
        </authorList>
    </citation>
    <scope>NUCLEOTIDE SEQUENCE [LARGE SCALE GENOMIC DNA]</scope>
    <source>
        <strain evidence="4">ER-17-0199</strain>
        <tissue evidence="4">Blubber</tissue>
    </source>
</reference>
<gene>
    <name evidence="4" type="ORF">J1605_022322</name>
</gene>
<accession>A0AB34HD33</accession>
<dbReference type="Gene3D" id="2.10.25.10">
    <property type="entry name" value="Laminin"/>
    <property type="match status" value="1"/>
</dbReference>
<evidence type="ECO:0000256" key="2">
    <source>
        <dbReference type="ARBA" id="ARBA00023180"/>
    </source>
</evidence>
<dbReference type="PROSITE" id="PS51233">
    <property type="entry name" value="VWFD"/>
    <property type="match status" value="1"/>
</dbReference>